<evidence type="ECO:0000259" key="10">
    <source>
        <dbReference type="PROSITE" id="PS50011"/>
    </source>
</evidence>
<dbReference type="Gene3D" id="1.25.40.10">
    <property type="entry name" value="Tetratricopeptide repeat domain"/>
    <property type="match status" value="1"/>
</dbReference>
<comment type="catalytic activity">
    <reaction evidence="7">
        <text>L-threonyl-[protein] + ATP = O-phospho-L-threonyl-[protein] + ADP + H(+)</text>
        <dbReference type="Rhea" id="RHEA:46608"/>
        <dbReference type="Rhea" id="RHEA-COMP:11060"/>
        <dbReference type="Rhea" id="RHEA-COMP:11605"/>
        <dbReference type="ChEBI" id="CHEBI:15378"/>
        <dbReference type="ChEBI" id="CHEBI:30013"/>
        <dbReference type="ChEBI" id="CHEBI:30616"/>
        <dbReference type="ChEBI" id="CHEBI:61977"/>
        <dbReference type="ChEBI" id="CHEBI:456216"/>
        <dbReference type="EC" id="2.7.11.1"/>
    </reaction>
</comment>
<evidence type="ECO:0000256" key="9">
    <source>
        <dbReference type="SAM" id="MobiDB-lite"/>
    </source>
</evidence>
<evidence type="ECO:0000256" key="6">
    <source>
        <dbReference type="ARBA" id="ARBA00022840"/>
    </source>
</evidence>
<feature type="region of interest" description="Disordered" evidence="9">
    <location>
        <begin position="456"/>
        <end position="481"/>
    </location>
</feature>
<dbReference type="InterPro" id="IPR031634">
    <property type="entry name" value="PknG_rubred"/>
</dbReference>
<keyword evidence="12" id="KW-1185">Reference proteome</keyword>
<dbReference type="PROSITE" id="PS50011">
    <property type="entry name" value="PROTEIN_KINASE_DOM"/>
    <property type="match status" value="1"/>
</dbReference>
<evidence type="ECO:0000256" key="3">
    <source>
        <dbReference type="ARBA" id="ARBA00022679"/>
    </source>
</evidence>
<dbReference type="Gene3D" id="3.30.200.20">
    <property type="entry name" value="Phosphorylase Kinase, domain 1"/>
    <property type="match status" value="1"/>
</dbReference>
<sequence>MTPCGRPGCSGVVEETGFCDTCGRRPVPREEKTAPRAPAPSTHTSPWPAPPPRASTARSGATSGRWPGAGGDLVSLPALDLPDPTDQLDLDPEVREDRRFCGNAACRAEVGRSYAGQPGLTEGFCPRCGTRFSFSPKLRPGDLVAGQYEVLGCLGHGGLGWVYLASDRNLDGHRVVLKGLVNTSDEQALELAVTERRFLTELDHPNIVRIFNFVSHPDPISGELGGYIVMDHVEGLSLREIRRRAVGQGPPLTEPLTVEHVVAYGLQILAAVEYLHGRGLLYCDMKPDNVIQGAGRLKVIDLGGVRRIEDRSSPVVGTPGFQVSREEIESHGLTVRSDLHAVGRTLAVMLDAVDEAAPGADGPVAFGVGSLRRVIARASDPEHDRRFASAAEMADQLRGVLREILSLRDGRPRPERSSVFAPSATLLDAGLGAVPPLEHWTTKAALPPDRRTLLADGRPPAHAVPSGLPTPVPDADDPEAGRLASVDAADPRRLLAKLTATAPARPTGSASVEVPLVRCRAHLDLGELDEAAECLSAARRALGRAAEHDWRISWHTGLVSLARDRVDVAESAFTRVLAALPAEDAPKLALGYCAEALGRPDAAEPYYEAVWRRDPAQASAAFGLARISLARGDRAGAVRVLDGVPEASRHADAARIAGVRVLAGRLGAPGAGRTELPGVDDFAEAGRRLDELYLDDGESDGDSRGRLATALLEVALAWVRRDGDAPGRAVLGCPATERDLRFRLERRFRFLAEQAHSAADHDVLVDLANAVRPVTRW</sequence>
<evidence type="ECO:0000313" key="11">
    <source>
        <dbReference type="EMBL" id="MCP2259174.1"/>
    </source>
</evidence>
<dbReference type="SMART" id="SM00220">
    <property type="entry name" value="S_TKc"/>
    <property type="match status" value="1"/>
</dbReference>
<dbReference type="Gene3D" id="1.10.510.10">
    <property type="entry name" value="Transferase(Phosphotransferase) domain 1"/>
    <property type="match status" value="1"/>
</dbReference>
<reference evidence="11 12" key="1">
    <citation type="submission" date="2022-06" db="EMBL/GenBank/DDBJ databases">
        <title>Genomic Encyclopedia of Archaeal and Bacterial Type Strains, Phase II (KMG-II): from individual species to whole genera.</title>
        <authorList>
            <person name="Goeker M."/>
        </authorList>
    </citation>
    <scope>NUCLEOTIDE SEQUENCE [LARGE SCALE GENOMIC DNA]</scope>
    <source>
        <strain evidence="11 12">DSM 40477</strain>
    </source>
</reference>
<dbReference type="Proteomes" id="UP001205311">
    <property type="component" value="Unassembled WGS sequence"/>
</dbReference>
<keyword evidence="3" id="KW-0808">Transferase</keyword>
<keyword evidence="4" id="KW-0547">Nucleotide-binding</keyword>
<feature type="region of interest" description="Disordered" evidence="9">
    <location>
        <begin position="20"/>
        <end position="87"/>
    </location>
</feature>
<comment type="caution">
    <text evidence="11">The sequence shown here is derived from an EMBL/GenBank/DDBJ whole genome shotgun (WGS) entry which is preliminary data.</text>
</comment>
<dbReference type="GO" id="GO:0016301">
    <property type="term" value="F:kinase activity"/>
    <property type="evidence" value="ECO:0007669"/>
    <property type="project" value="UniProtKB-KW"/>
</dbReference>
<dbReference type="SUPFAM" id="SSF56112">
    <property type="entry name" value="Protein kinase-like (PK-like)"/>
    <property type="match status" value="1"/>
</dbReference>
<protein>
    <recommendedName>
        <fullName evidence="1">non-specific serine/threonine protein kinase</fullName>
        <ecNumber evidence="1">2.7.11.1</ecNumber>
    </recommendedName>
</protein>
<evidence type="ECO:0000313" key="12">
    <source>
        <dbReference type="Proteomes" id="UP001205311"/>
    </source>
</evidence>
<dbReference type="InterPro" id="IPR011990">
    <property type="entry name" value="TPR-like_helical_dom_sf"/>
</dbReference>
<accession>A0ABT1HUH9</accession>
<dbReference type="InterPro" id="IPR011009">
    <property type="entry name" value="Kinase-like_dom_sf"/>
</dbReference>
<keyword evidence="5 11" id="KW-0418">Kinase</keyword>
<dbReference type="Pfam" id="PF16918">
    <property type="entry name" value="PknG_TPR"/>
    <property type="match status" value="1"/>
</dbReference>
<dbReference type="PANTHER" id="PTHR24363:SF0">
    <property type="entry name" value="SERINE_THREONINE KINASE LIKE DOMAIN CONTAINING 1"/>
    <property type="match status" value="1"/>
</dbReference>
<dbReference type="EMBL" id="JAMTCP010000014">
    <property type="protein sequence ID" value="MCP2259174.1"/>
    <property type="molecule type" value="Genomic_DNA"/>
</dbReference>
<dbReference type="RefSeq" id="WP_301304588.1">
    <property type="nucleotide sequence ID" value="NZ_JBHMCX010000024.1"/>
</dbReference>
<dbReference type="EC" id="2.7.11.1" evidence="1"/>
<evidence type="ECO:0000256" key="1">
    <source>
        <dbReference type="ARBA" id="ARBA00012513"/>
    </source>
</evidence>
<gene>
    <name evidence="11" type="ORF">LX15_002875</name>
</gene>
<evidence type="ECO:0000256" key="5">
    <source>
        <dbReference type="ARBA" id="ARBA00022777"/>
    </source>
</evidence>
<feature type="domain" description="Protein kinase" evidence="10">
    <location>
        <begin position="148"/>
        <end position="426"/>
    </location>
</feature>
<dbReference type="InterPro" id="IPR000719">
    <property type="entry name" value="Prot_kinase_dom"/>
</dbReference>
<evidence type="ECO:0000256" key="4">
    <source>
        <dbReference type="ARBA" id="ARBA00022741"/>
    </source>
</evidence>
<dbReference type="Pfam" id="PF00069">
    <property type="entry name" value="Pkinase"/>
    <property type="match status" value="1"/>
</dbReference>
<proteinExistence type="predicted"/>
<dbReference type="InterPro" id="IPR031636">
    <property type="entry name" value="PknG_TPR"/>
</dbReference>
<dbReference type="PANTHER" id="PTHR24363">
    <property type="entry name" value="SERINE/THREONINE PROTEIN KINASE"/>
    <property type="match status" value="1"/>
</dbReference>
<dbReference type="CDD" id="cd14014">
    <property type="entry name" value="STKc_PknB_like"/>
    <property type="match status" value="1"/>
</dbReference>
<comment type="catalytic activity">
    <reaction evidence="8">
        <text>L-seryl-[protein] + ATP = O-phospho-L-seryl-[protein] + ADP + H(+)</text>
        <dbReference type="Rhea" id="RHEA:17989"/>
        <dbReference type="Rhea" id="RHEA-COMP:9863"/>
        <dbReference type="Rhea" id="RHEA-COMP:11604"/>
        <dbReference type="ChEBI" id="CHEBI:15378"/>
        <dbReference type="ChEBI" id="CHEBI:29999"/>
        <dbReference type="ChEBI" id="CHEBI:30616"/>
        <dbReference type="ChEBI" id="CHEBI:83421"/>
        <dbReference type="ChEBI" id="CHEBI:456216"/>
        <dbReference type="EC" id="2.7.11.1"/>
    </reaction>
</comment>
<evidence type="ECO:0000256" key="8">
    <source>
        <dbReference type="ARBA" id="ARBA00048679"/>
    </source>
</evidence>
<dbReference type="Pfam" id="PF16919">
    <property type="entry name" value="PknG_rubred"/>
    <property type="match status" value="1"/>
</dbReference>
<dbReference type="SUPFAM" id="SSF48452">
    <property type="entry name" value="TPR-like"/>
    <property type="match status" value="1"/>
</dbReference>
<organism evidence="11 12">
    <name type="scientific">Streptoalloteichus tenebrarius (strain ATCC 17920 / DSM 40477 / JCM 4838 / CBS 697.72 / NBRC 16177 / NCIMB 11028 / NRRL B-12390 / A12253. 1 / ISP 5477)</name>
    <name type="common">Streptomyces tenebrarius</name>
    <dbReference type="NCBI Taxonomy" id="1933"/>
    <lineage>
        <taxon>Bacteria</taxon>
        <taxon>Bacillati</taxon>
        <taxon>Actinomycetota</taxon>
        <taxon>Actinomycetes</taxon>
        <taxon>Pseudonocardiales</taxon>
        <taxon>Pseudonocardiaceae</taxon>
        <taxon>Streptoalloteichus</taxon>
    </lineage>
</organism>
<feature type="compositionally biased region" description="Low complexity" evidence="9">
    <location>
        <begin position="76"/>
        <end position="85"/>
    </location>
</feature>
<evidence type="ECO:0000256" key="2">
    <source>
        <dbReference type="ARBA" id="ARBA00022527"/>
    </source>
</evidence>
<name>A0ABT1HUH9_STRSD</name>
<evidence type="ECO:0000256" key="7">
    <source>
        <dbReference type="ARBA" id="ARBA00047899"/>
    </source>
</evidence>
<keyword evidence="6" id="KW-0067">ATP-binding</keyword>
<keyword evidence="2" id="KW-0723">Serine/threonine-protein kinase</keyword>